<keyword evidence="13" id="KW-1185">Reference proteome</keyword>
<comment type="catalytic activity">
    <reaction evidence="1">
        <text>ATP + protein L-histidine = ADP + protein N-phospho-L-histidine.</text>
        <dbReference type="EC" id="2.7.13.3"/>
    </reaction>
</comment>
<dbReference type="SUPFAM" id="SSF55874">
    <property type="entry name" value="ATPase domain of HSP90 chaperone/DNA topoisomerase II/histidine kinase"/>
    <property type="match status" value="1"/>
</dbReference>
<dbReference type="PANTHER" id="PTHR45436">
    <property type="entry name" value="SENSOR HISTIDINE KINASE YKOH"/>
    <property type="match status" value="1"/>
</dbReference>
<feature type="transmembrane region" description="Helical" evidence="10">
    <location>
        <begin position="154"/>
        <end position="172"/>
    </location>
</feature>
<keyword evidence="7" id="KW-0418">Kinase</keyword>
<protein>
    <recommendedName>
        <fullName evidence="3">histidine kinase</fullName>
        <ecNumber evidence="3">2.7.13.3</ecNumber>
    </recommendedName>
</protein>
<evidence type="ECO:0000256" key="3">
    <source>
        <dbReference type="ARBA" id="ARBA00012438"/>
    </source>
</evidence>
<dbReference type="InterPro" id="IPR003594">
    <property type="entry name" value="HATPase_dom"/>
</dbReference>
<evidence type="ECO:0000256" key="8">
    <source>
        <dbReference type="ARBA" id="ARBA00022989"/>
    </source>
</evidence>
<dbReference type="PRINTS" id="PR00344">
    <property type="entry name" value="BCTRLSENSOR"/>
</dbReference>
<evidence type="ECO:0000259" key="11">
    <source>
        <dbReference type="PROSITE" id="PS50109"/>
    </source>
</evidence>
<dbReference type="EMBL" id="JBBKTX010000012">
    <property type="protein sequence ID" value="MFK4752883.1"/>
    <property type="molecule type" value="Genomic_DNA"/>
</dbReference>
<keyword evidence="9 10" id="KW-0472">Membrane</keyword>
<dbReference type="InterPro" id="IPR036890">
    <property type="entry name" value="HATPase_C_sf"/>
</dbReference>
<dbReference type="InterPro" id="IPR036097">
    <property type="entry name" value="HisK_dim/P_sf"/>
</dbReference>
<comment type="subcellular location">
    <subcellularLocation>
        <location evidence="2">Membrane</location>
    </subcellularLocation>
</comment>
<dbReference type="PANTHER" id="PTHR45436:SF5">
    <property type="entry name" value="SENSOR HISTIDINE KINASE TRCS"/>
    <property type="match status" value="1"/>
</dbReference>
<feature type="domain" description="Histidine kinase" evidence="11">
    <location>
        <begin position="237"/>
        <end position="439"/>
    </location>
</feature>
<evidence type="ECO:0000313" key="13">
    <source>
        <dbReference type="Proteomes" id="UP001620597"/>
    </source>
</evidence>
<dbReference type="GO" id="GO:0005524">
    <property type="term" value="F:ATP binding"/>
    <property type="evidence" value="ECO:0007669"/>
    <property type="project" value="UniProtKB-KW"/>
</dbReference>
<keyword evidence="8 10" id="KW-1133">Transmembrane helix</keyword>
<evidence type="ECO:0000256" key="1">
    <source>
        <dbReference type="ARBA" id="ARBA00000085"/>
    </source>
</evidence>
<dbReference type="Pfam" id="PF02518">
    <property type="entry name" value="HATPase_c"/>
    <property type="match status" value="1"/>
</dbReference>
<dbReference type="InterPro" id="IPR050428">
    <property type="entry name" value="TCS_sensor_his_kinase"/>
</dbReference>
<dbReference type="Gene3D" id="1.10.287.130">
    <property type="match status" value="1"/>
</dbReference>
<reference evidence="12 13" key="1">
    <citation type="submission" date="2024-03" db="EMBL/GenBank/DDBJ databases">
        <title>High-quality draft genome sequence of Oceanobacter sp. wDCs-4.</title>
        <authorList>
            <person name="Dong C."/>
        </authorList>
    </citation>
    <scope>NUCLEOTIDE SEQUENCE [LARGE SCALE GENOMIC DNA]</scope>
    <source>
        <strain evidence="13">wDCs-4</strain>
    </source>
</reference>
<evidence type="ECO:0000256" key="2">
    <source>
        <dbReference type="ARBA" id="ARBA00004370"/>
    </source>
</evidence>
<dbReference type="PROSITE" id="PS50109">
    <property type="entry name" value="HIS_KIN"/>
    <property type="match status" value="1"/>
</dbReference>
<proteinExistence type="predicted"/>
<evidence type="ECO:0000256" key="4">
    <source>
        <dbReference type="ARBA" id="ARBA00022553"/>
    </source>
</evidence>
<organism evidence="12 13">
    <name type="scientific">Oceanobacter antarcticus</name>
    <dbReference type="NCBI Taxonomy" id="3133425"/>
    <lineage>
        <taxon>Bacteria</taxon>
        <taxon>Pseudomonadati</taxon>
        <taxon>Pseudomonadota</taxon>
        <taxon>Gammaproteobacteria</taxon>
        <taxon>Oceanospirillales</taxon>
        <taxon>Oceanospirillaceae</taxon>
        <taxon>Oceanobacter</taxon>
    </lineage>
</organism>
<accession>A0ABW8NIT5</accession>
<keyword evidence="4" id="KW-0597">Phosphoprotein</keyword>
<comment type="caution">
    <text evidence="12">The sequence shown here is derived from an EMBL/GenBank/DDBJ whole genome shotgun (WGS) entry which is preliminary data.</text>
</comment>
<sequence length="441" mass="49648">MWSLAARLFRSLLGGQLVLMVLVTTAAAIALLVSATDYFKTRLEHDSDLLLQEIHWHRDTMDIDEHILPPIFVMPQSGHYYQVMWNGQQLKSPSLGTLALRLEGREGSLSWGWQQTVPEQSLYVMTQTLMVHNHQVVIQVAEDFRPILAVFTRAFLTLMVLLGLVMTAIFIWQRRMLNNALLPFNQVQQQLRQLARQERDHLDAPDMQELEPLVDEINRLGERTRERLLRARMASGNLSHSLKTPLAVLNNRLHDVALSQPEGDWQTSLQQIERMNQMIDNEMKRARIAGLMSRAPQIDLAELIRQLCLSMAKLYPGVVIRQQLPATLPFPGDREDMFELMGNLVDNACKWAVASVVIEATQQQDGQIHLLVADDGPGVDPEKLAGLHQPGVRGDESGAGYGLGLAIVADIVEQYQGRILFENGPDAGLRVCLSLPLNPDY</sequence>
<dbReference type="InterPro" id="IPR004358">
    <property type="entry name" value="Sig_transdc_His_kin-like_C"/>
</dbReference>
<evidence type="ECO:0000256" key="7">
    <source>
        <dbReference type="ARBA" id="ARBA00022777"/>
    </source>
</evidence>
<evidence type="ECO:0000313" key="12">
    <source>
        <dbReference type="EMBL" id="MFK4752883.1"/>
    </source>
</evidence>
<dbReference type="SUPFAM" id="SSF47384">
    <property type="entry name" value="Homodimeric domain of signal transducing histidine kinase"/>
    <property type="match status" value="1"/>
</dbReference>
<evidence type="ECO:0000256" key="9">
    <source>
        <dbReference type="ARBA" id="ARBA00023136"/>
    </source>
</evidence>
<evidence type="ECO:0000256" key="10">
    <source>
        <dbReference type="SAM" id="Phobius"/>
    </source>
</evidence>
<keyword evidence="5" id="KW-0808">Transferase</keyword>
<dbReference type="Proteomes" id="UP001620597">
    <property type="component" value="Unassembled WGS sequence"/>
</dbReference>
<evidence type="ECO:0000256" key="6">
    <source>
        <dbReference type="ARBA" id="ARBA00022692"/>
    </source>
</evidence>
<name>A0ABW8NIT5_9GAMM</name>
<dbReference type="InterPro" id="IPR005467">
    <property type="entry name" value="His_kinase_dom"/>
</dbReference>
<keyword evidence="6 10" id="KW-0812">Transmembrane</keyword>
<dbReference type="SMART" id="SM00387">
    <property type="entry name" value="HATPase_c"/>
    <property type="match status" value="1"/>
</dbReference>
<dbReference type="RefSeq" id="WP_416206018.1">
    <property type="nucleotide sequence ID" value="NZ_JBBKTX010000012.1"/>
</dbReference>
<dbReference type="EC" id="2.7.13.3" evidence="3"/>
<feature type="transmembrane region" description="Helical" evidence="10">
    <location>
        <begin position="12"/>
        <end position="33"/>
    </location>
</feature>
<gene>
    <name evidence="12" type="ORF">WG929_10730</name>
</gene>
<evidence type="ECO:0000256" key="5">
    <source>
        <dbReference type="ARBA" id="ARBA00022679"/>
    </source>
</evidence>
<keyword evidence="12" id="KW-0547">Nucleotide-binding</keyword>
<keyword evidence="12" id="KW-0067">ATP-binding</keyword>
<dbReference type="Gene3D" id="3.30.565.10">
    <property type="entry name" value="Histidine kinase-like ATPase, C-terminal domain"/>
    <property type="match status" value="1"/>
</dbReference>